<accession>A0A7C3KCS0</accession>
<proteinExistence type="predicted"/>
<feature type="signal peptide" evidence="1">
    <location>
        <begin position="1"/>
        <end position="27"/>
    </location>
</feature>
<dbReference type="AlphaFoldDB" id="A0A7C3KCS0"/>
<dbReference type="NCBIfam" id="TIGR02595">
    <property type="entry name" value="PEP_CTERM"/>
    <property type="match status" value="1"/>
</dbReference>
<evidence type="ECO:0000313" key="2">
    <source>
        <dbReference type="EMBL" id="HFM96747.1"/>
    </source>
</evidence>
<gene>
    <name evidence="2" type="ORF">ENR64_03085</name>
</gene>
<organism evidence="2">
    <name type="scientific">Oscillatoriales cyanobacterium SpSt-418</name>
    <dbReference type="NCBI Taxonomy" id="2282169"/>
    <lineage>
        <taxon>Bacteria</taxon>
        <taxon>Bacillati</taxon>
        <taxon>Cyanobacteriota</taxon>
        <taxon>Cyanophyceae</taxon>
        <taxon>Oscillatoriophycideae</taxon>
        <taxon>Oscillatoriales</taxon>
    </lineage>
</organism>
<comment type="caution">
    <text evidence="2">The sequence shown here is derived from an EMBL/GenBank/DDBJ whole genome shotgun (WGS) entry which is preliminary data.</text>
</comment>
<feature type="chain" id="PRO_5028084199" evidence="1">
    <location>
        <begin position="28"/>
        <end position="205"/>
    </location>
</feature>
<keyword evidence="1" id="KW-0732">Signal</keyword>
<protein>
    <submittedName>
        <fullName evidence="2">PEP-CTERM sorting domain-containing protein</fullName>
    </submittedName>
</protein>
<sequence>MNKRIVAGLTVASAAVAVSSIAAPAQAFSFGNGGITFDTNTQVEFSFLTSQGAYKSSLGIYEVVGSTANMVQTLFYEAKPYDSTASDFKGTFGDAVKSSTGINSVVYTFQAGKTYTLGLASTFGKDFMGTVFSSNSLNPFGQQAKFSGDLAGGSTIWFDDRGNKNDKDFNDFGVKAKAVPEPFTMGGLTLAGIGMAYARRRRSKA</sequence>
<dbReference type="InterPro" id="IPR013424">
    <property type="entry name" value="Ice-binding_C"/>
</dbReference>
<dbReference type="EMBL" id="DSRU01000042">
    <property type="protein sequence ID" value="HFM96747.1"/>
    <property type="molecule type" value="Genomic_DNA"/>
</dbReference>
<evidence type="ECO:0000256" key="1">
    <source>
        <dbReference type="SAM" id="SignalP"/>
    </source>
</evidence>
<name>A0A7C3KCS0_9CYAN</name>
<reference evidence="2" key="1">
    <citation type="journal article" date="2020" name="mSystems">
        <title>Genome- and Community-Level Interaction Insights into Carbon Utilization and Element Cycling Functions of Hydrothermarchaeota in Hydrothermal Sediment.</title>
        <authorList>
            <person name="Zhou Z."/>
            <person name="Liu Y."/>
            <person name="Xu W."/>
            <person name="Pan J."/>
            <person name="Luo Z.H."/>
            <person name="Li M."/>
        </authorList>
    </citation>
    <scope>NUCLEOTIDE SEQUENCE [LARGE SCALE GENOMIC DNA]</scope>
    <source>
        <strain evidence="2">SpSt-418</strain>
    </source>
</reference>